<dbReference type="EMBL" id="CM024794">
    <property type="protein sequence ID" value="KAG8002326.1"/>
    <property type="molecule type" value="Genomic_DNA"/>
</dbReference>
<feature type="non-terminal residue" evidence="1">
    <location>
        <position position="60"/>
    </location>
</feature>
<proteinExistence type="predicted"/>
<evidence type="ECO:0000313" key="2">
    <source>
        <dbReference type="Proteomes" id="UP000805704"/>
    </source>
</evidence>
<name>A0ACB7EKG0_NIBAL</name>
<protein>
    <submittedName>
        <fullName evidence="1">Uncharacterized protein</fullName>
    </submittedName>
</protein>
<sequence length="60" mass="6140">MSAPPVTHLQQPEQLTTLEVPGTGMPAPPAAYLQQLTTAGTPGTGMPGPSAIHQPTCSFK</sequence>
<reference evidence="1" key="1">
    <citation type="submission" date="2020-04" db="EMBL/GenBank/DDBJ databases">
        <title>A chromosome-scale assembly and high-density genetic map of the yellow drum (Nibea albiflora) genome.</title>
        <authorList>
            <person name="Xu D."/>
            <person name="Zhang W."/>
            <person name="Chen R."/>
            <person name="Tan P."/>
            <person name="Wang L."/>
            <person name="Song H."/>
            <person name="Tian L."/>
            <person name="Zhu Q."/>
            <person name="Wang B."/>
        </authorList>
    </citation>
    <scope>NUCLEOTIDE SEQUENCE</scope>
    <source>
        <strain evidence="1">ZJHYS-2018</strain>
    </source>
</reference>
<organism evidence="1 2">
    <name type="scientific">Nibea albiflora</name>
    <name type="common">Yellow drum</name>
    <name type="synonym">Corvina albiflora</name>
    <dbReference type="NCBI Taxonomy" id="240163"/>
    <lineage>
        <taxon>Eukaryota</taxon>
        <taxon>Metazoa</taxon>
        <taxon>Chordata</taxon>
        <taxon>Craniata</taxon>
        <taxon>Vertebrata</taxon>
        <taxon>Euteleostomi</taxon>
        <taxon>Actinopterygii</taxon>
        <taxon>Neopterygii</taxon>
        <taxon>Teleostei</taxon>
        <taxon>Neoteleostei</taxon>
        <taxon>Acanthomorphata</taxon>
        <taxon>Eupercaria</taxon>
        <taxon>Sciaenidae</taxon>
        <taxon>Nibea</taxon>
    </lineage>
</organism>
<evidence type="ECO:0000313" key="1">
    <source>
        <dbReference type="EMBL" id="KAG8002326.1"/>
    </source>
</evidence>
<gene>
    <name evidence="1" type="ORF">GBF38_012784</name>
</gene>
<accession>A0ACB7EKG0</accession>
<dbReference type="Proteomes" id="UP000805704">
    <property type="component" value="Chromosome 6"/>
</dbReference>
<comment type="caution">
    <text evidence="1">The sequence shown here is derived from an EMBL/GenBank/DDBJ whole genome shotgun (WGS) entry which is preliminary data.</text>
</comment>
<keyword evidence="2" id="KW-1185">Reference proteome</keyword>